<evidence type="ECO:0000313" key="4">
    <source>
        <dbReference type="EMBL" id="MDI3321734.1"/>
    </source>
</evidence>
<dbReference type="InterPro" id="IPR012336">
    <property type="entry name" value="Thioredoxin-like_fold"/>
</dbReference>
<organism evidence="4 5">
    <name type="scientific">Pinibacter soli</name>
    <dbReference type="NCBI Taxonomy" id="3044211"/>
    <lineage>
        <taxon>Bacteria</taxon>
        <taxon>Pseudomonadati</taxon>
        <taxon>Bacteroidota</taxon>
        <taxon>Chitinophagia</taxon>
        <taxon>Chitinophagales</taxon>
        <taxon>Chitinophagaceae</taxon>
        <taxon>Pinibacter</taxon>
    </lineage>
</organism>
<dbReference type="EMBL" id="JASBRG010000007">
    <property type="protein sequence ID" value="MDI3321734.1"/>
    <property type="molecule type" value="Genomic_DNA"/>
</dbReference>
<dbReference type="InterPro" id="IPR017937">
    <property type="entry name" value="Thioredoxin_CS"/>
</dbReference>
<feature type="chain" id="PRO_5045801245" evidence="2">
    <location>
        <begin position="20"/>
        <end position="406"/>
    </location>
</feature>
<name>A0ABT6RIP1_9BACT</name>
<dbReference type="CDD" id="cd02947">
    <property type="entry name" value="TRX_family"/>
    <property type="match status" value="1"/>
</dbReference>
<dbReference type="PANTHER" id="PTHR43601">
    <property type="entry name" value="THIOREDOXIN, MITOCHONDRIAL"/>
    <property type="match status" value="1"/>
</dbReference>
<feature type="domain" description="Thioredoxin" evidence="3">
    <location>
        <begin position="6"/>
        <end position="137"/>
    </location>
</feature>
<dbReference type="Gene3D" id="3.40.30.10">
    <property type="entry name" value="Glutaredoxin"/>
    <property type="match status" value="1"/>
</dbReference>
<keyword evidence="5" id="KW-1185">Reference proteome</keyword>
<dbReference type="InterPro" id="IPR013766">
    <property type="entry name" value="Thioredoxin_domain"/>
</dbReference>
<dbReference type="PANTHER" id="PTHR43601:SF3">
    <property type="entry name" value="THIOREDOXIN, MITOCHONDRIAL"/>
    <property type="match status" value="1"/>
</dbReference>
<evidence type="ECO:0000256" key="1">
    <source>
        <dbReference type="ARBA" id="ARBA00023284"/>
    </source>
</evidence>
<evidence type="ECO:0000256" key="2">
    <source>
        <dbReference type="SAM" id="SignalP"/>
    </source>
</evidence>
<dbReference type="PROSITE" id="PS00194">
    <property type="entry name" value="THIOREDOXIN_1"/>
    <property type="match status" value="1"/>
</dbReference>
<dbReference type="InterPro" id="IPR036249">
    <property type="entry name" value="Thioredoxin-like_sf"/>
</dbReference>
<dbReference type="Pfam" id="PF13098">
    <property type="entry name" value="Thioredoxin_2"/>
    <property type="match status" value="1"/>
</dbReference>
<sequence>MKHLVFCIISLLTCVALHAQDRSIAFEHNSSWADIKAKAAKEKKAIFLDCYTSWCGPCKKLAKEVFTRNEIADYYNANFINASIDMEKGEGPQLAKQYNVHAYPTLLFINAEGKLISQQIGAVDSKVFLRVGKMSVGGQSLESLMAQYKKGDRSPGFMKTFMTRMEGLHENTSSIIEEYFSKTPQTKWQTQENWYFINRYVRKEESPVFQYVRKNQKNYEQKFSADSVSDYFVEVYRNSIQKAANTIFPAEDLKDLKDSLNQMNFAGKHLLALECDAAAADRSNDWKAYVDAMEAILTKYPKKDTATQIEWLNATCWKLLQKSSDPYVLQKAIKLAETSMQYKKPVFMDTYASLLVETGNFDKGIEIEQQIMAMLKMKADPDFSISDCDTQLEKFNRRKLAVSNSK</sequence>
<dbReference type="PROSITE" id="PS51352">
    <property type="entry name" value="THIOREDOXIN_2"/>
    <property type="match status" value="1"/>
</dbReference>
<accession>A0ABT6RIP1</accession>
<reference evidence="4 5" key="1">
    <citation type="submission" date="2023-05" db="EMBL/GenBank/DDBJ databases">
        <title>Genome sequence of Pinibacter sp. MAH-24.</title>
        <authorList>
            <person name="Huq M.A."/>
        </authorList>
    </citation>
    <scope>NUCLEOTIDE SEQUENCE [LARGE SCALE GENOMIC DNA]</scope>
    <source>
        <strain evidence="4 5">MAH-24</strain>
    </source>
</reference>
<protein>
    <submittedName>
        <fullName evidence="4">Thioredoxin domain-containing protein</fullName>
    </submittedName>
</protein>
<dbReference type="SUPFAM" id="SSF52833">
    <property type="entry name" value="Thioredoxin-like"/>
    <property type="match status" value="1"/>
</dbReference>
<evidence type="ECO:0000313" key="5">
    <source>
        <dbReference type="Proteomes" id="UP001226434"/>
    </source>
</evidence>
<proteinExistence type="predicted"/>
<dbReference type="RefSeq" id="WP_282335840.1">
    <property type="nucleotide sequence ID" value="NZ_JASBRG010000007.1"/>
</dbReference>
<keyword evidence="1" id="KW-0676">Redox-active center</keyword>
<feature type="signal peptide" evidence="2">
    <location>
        <begin position="1"/>
        <end position="19"/>
    </location>
</feature>
<evidence type="ECO:0000259" key="3">
    <source>
        <dbReference type="PROSITE" id="PS51352"/>
    </source>
</evidence>
<keyword evidence="2" id="KW-0732">Signal</keyword>
<comment type="caution">
    <text evidence="4">The sequence shown here is derived from an EMBL/GenBank/DDBJ whole genome shotgun (WGS) entry which is preliminary data.</text>
</comment>
<dbReference type="Proteomes" id="UP001226434">
    <property type="component" value="Unassembled WGS sequence"/>
</dbReference>
<gene>
    <name evidence="4" type="ORF">QJ048_18195</name>
</gene>